<dbReference type="RefSeq" id="WP_044672645.1">
    <property type="nucleotide sequence ID" value="NZ_CEFF01000035.1"/>
</dbReference>
<keyword evidence="1" id="KW-1133">Transmembrane helix</keyword>
<feature type="transmembrane region" description="Helical" evidence="1">
    <location>
        <begin position="40"/>
        <end position="63"/>
    </location>
</feature>
<accession>A0A116LV22</accession>
<evidence type="ECO:0000313" key="2">
    <source>
        <dbReference type="EMBL" id="CYV12769.1"/>
    </source>
</evidence>
<keyword evidence="1" id="KW-0812">Transmembrane</keyword>
<dbReference type="EMBL" id="FIGJ01000050">
    <property type="protein sequence ID" value="CYV12769.1"/>
    <property type="molecule type" value="Genomic_DNA"/>
</dbReference>
<sequence length="522" mass="56166">MKKILKKCQIWLCIFLLIFSAVHKPKTVKADAGVLTGGGMVIGALNPAVIPVILIGLAAFLLLGYTISNWDEIEAFGQSVANELVAMGHSVGDFISGSSVKVNDVFKTAVKNVANKTGNTLDRYNQSVHYTGGLQVHTGTFANIRMLVGSDTAQLQVGTKPAGSGLLGGASKKFVEGRDYLVPAITVIVDVAPTNLNLKLQRNGSVYTDTEIIRNSSGQIVQLRRRFSNSGKAANTFSIYIEGPYGKSYTVTGVSIPEIGLGERSNDKVSLEGAKSTAITSQKVDEYVQTAFPDTSTTVTFDQNADVTGATLATIPTISNHNLTDTQVQDLTKIKSGVDTAVNTGADTAIDSMTGTASAGVGAGWDWLSKLWEWLKKLLDAILGLPAAILAGLQAFWDSLIKWLTDIWTAIKAIPGAISKAWTDALTWAFGVDQTWLDARIKNLRLAFNSKFPNIQAFNYRFGDKSAFDDIRITLPGFGTHSVVSGSAMTAFAVKAKPFISGIFYLLTALFFMRKFYKVSED</sequence>
<protein>
    <submittedName>
        <fullName evidence="2">Uncharacterized protein</fullName>
    </submittedName>
</protein>
<gene>
    <name evidence="2" type="ORF">ERS132394_02345</name>
</gene>
<evidence type="ECO:0000256" key="1">
    <source>
        <dbReference type="SAM" id="Phobius"/>
    </source>
</evidence>
<reference evidence="2 3" key="1">
    <citation type="submission" date="2016-02" db="EMBL/GenBank/DDBJ databases">
        <authorList>
            <consortium name="Pathogen Informatics"/>
        </authorList>
    </citation>
    <scope>NUCLEOTIDE SEQUENCE [LARGE SCALE GENOMIC DNA]</scope>
    <source>
        <strain evidence="2 3">LSS32</strain>
    </source>
</reference>
<dbReference type="Proteomes" id="UP000072618">
    <property type="component" value="Unassembled WGS sequence"/>
</dbReference>
<evidence type="ECO:0000313" key="3">
    <source>
        <dbReference type="Proteomes" id="UP000072618"/>
    </source>
</evidence>
<organism evidence="2 3">
    <name type="scientific">Streptococcus suis</name>
    <dbReference type="NCBI Taxonomy" id="1307"/>
    <lineage>
        <taxon>Bacteria</taxon>
        <taxon>Bacillati</taxon>
        <taxon>Bacillota</taxon>
        <taxon>Bacilli</taxon>
        <taxon>Lactobacillales</taxon>
        <taxon>Streptococcaceae</taxon>
        <taxon>Streptococcus</taxon>
    </lineage>
</organism>
<dbReference type="AlphaFoldDB" id="A0A116LV22"/>
<name>A0A116LV22_STRSU</name>
<keyword evidence="1" id="KW-0472">Membrane</keyword>
<proteinExistence type="predicted"/>